<feature type="domain" description="Peptidase S8/S53" evidence="7">
    <location>
        <begin position="148"/>
        <end position="390"/>
    </location>
</feature>
<evidence type="ECO:0000256" key="5">
    <source>
        <dbReference type="PROSITE-ProRule" id="PRU01240"/>
    </source>
</evidence>
<dbReference type="PROSITE" id="PS00137">
    <property type="entry name" value="SUBTILASE_HIS"/>
    <property type="match status" value="1"/>
</dbReference>
<feature type="active site" description="Charge relay system" evidence="5">
    <location>
        <position position="157"/>
    </location>
</feature>
<dbReference type="PROSITE" id="PS00136">
    <property type="entry name" value="SUBTILASE_ASP"/>
    <property type="match status" value="1"/>
</dbReference>
<evidence type="ECO:0000259" key="7">
    <source>
        <dbReference type="Pfam" id="PF00082"/>
    </source>
</evidence>
<dbReference type="GO" id="GO:0004252">
    <property type="term" value="F:serine-type endopeptidase activity"/>
    <property type="evidence" value="ECO:0007669"/>
    <property type="project" value="UniProtKB-UniRule"/>
</dbReference>
<gene>
    <name evidence="8" type="ORF">DLJ53_19945</name>
</gene>
<dbReference type="OrthoDB" id="9816306at2"/>
<dbReference type="InterPro" id="IPR015500">
    <property type="entry name" value="Peptidase_S8_subtilisin-rel"/>
</dbReference>
<dbReference type="RefSeq" id="WP_111348484.1">
    <property type="nucleotide sequence ID" value="NZ_JAIWKD010000007.1"/>
</dbReference>
<evidence type="ECO:0000313" key="8">
    <source>
        <dbReference type="EMBL" id="RAI00006.1"/>
    </source>
</evidence>
<dbReference type="Pfam" id="PF00082">
    <property type="entry name" value="Peptidase_S8"/>
    <property type="match status" value="1"/>
</dbReference>
<evidence type="ECO:0000256" key="4">
    <source>
        <dbReference type="ARBA" id="ARBA00022825"/>
    </source>
</evidence>
<dbReference type="InterPro" id="IPR036852">
    <property type="entry name" value="Peptidase_S8/S53_dom_sf"/>
</dbReference>
<proteinExistence type="inferred from homology"/>
<keyword evidence="4 5" id="KW-0720">Serine protease</keyword>
<keyword evidence="2 5" id="KW-0645">Protease</keyword>
<evidence type="ECO:0000256" key="3">
    <source>
        <dbReference type="ARBA" id="ARBA00022801"/>
    </source>
</evidence>
<dbReference type="AlphaFoldDB" id="A0A8B2NKH9"/>
<evidence type="ECO:0000256" key="2">
    <source>
        <dbReference type="ARBA" id="ARBA00022670"/>
    </source>
</evidence>
<dbReference type="InterPro" id="IPR000209">
    <property type="entry name" value="Peptidase_S8/S53_dom"/>
</dbReference>
<dbReference type="GO" id="GO:0006508">
    <property type="term" value="P:proteolysis"/>
    <property type="evidence" value="ECO:0007669"/>
    <property type="project" value="UniProtKB-KW"/>
</dbReference>
<comment type="caution">
    <text evidence="8">The sequence shown here is derived from an EMBL/GenBank/DDBJ whole genome shotgun (WGS) entry which is preliminary data.</text>
</comment>
<protein>
    <recommendedName>
        <fullName evidence="7">Peptidase S8/S53 domain-containing protein</fullName>
    </recommendedName>
</protein>
<keyword evidence="9" id="KW-1185">Reference proteome</keyword>
<evidence type="ECO:0000256" key="1">
    <source>
        <dbReference type="ARBA" id="ARBA00011073"/>
    </source>
</evidence>
<dbReference type="Proteomes" id="UP000249590">
    <property type="component" value="Unassembled WGS sequence"/>
</dbReference>
<dbReference type="InterPro" id="IPR023827">
    <property type="entry name" value="Peptidase_S8_Asp-AS"/>
</dbReference>
<evidence type="ECO:0000256" key="6">
    <source>
        <dbReference type="RuleBase" id="RU003355"/>
    </source>
</evidence>
<organism evidence="8 9">
    <name type="scientific">Acuticoccus sediminis</name>
    <dbReference type="NCBI Taxonomy" id="2184697"/>
    <lineage>
        <taxon>Bacteria</taxon>
        <taxon>Pseudomonadati</taxon>
        <taxon>Pseudomonadota</taxon>
        <taxon>Alphaproteobacteria</taxon>
        <taxon>Hyphomicrobiales</taxon>
        <taxon>Amorphaceae</taxon>
        <taxon>Acuticoccus</taxon>
    </lineage>
</organism>
<dbReference type="EMBL" id="QHHQ01000004">
    <property type="protein sequence ID" value="RAI00006.1"/>
    <property type="molecule type" value="Genomic_DNA"/>
</dbReference>
<dbReference type="Gene3D" id="3.40.50.200">
    <property type="entry name" value="Peptidase S8/S53 domain"/>
    <property type="match status" value="1"/>
</dbReference>
<dbReference type="InterPro" id="IPR022398">
    <property type="entry name" value="Peptidase_S8_His-AS"/>
</dbReference>
<dbReference type="PANTHER" id="PTHR43806">
    <property type="entry name" value="PEPTIDASE S8"/>
    <property type="match status" value="1"/>
</dbReference>
<dbReference type="PROSITE" id="PS00138">
    <property type="entry name" value="SUBTILASE_SER"/>
    <property type="match status" value="1"/>
</dbReference>
<dbReference type="PROSITE" id="PS51892">
    <property type="entry name" value="SUBTILASE"/>
    <property type="match status" value="1"/>
</dbReference>
<dbReference type="InterPro" id="IPR023828">
    <property type="entry name" value="Peptidase_S8_Ser-AS"/>
</dbReference>
<dbReference type="PRINTS" id="PR00723">
    <property type="entry name" value="SUBTILISIN"/>
</dbReference>
<name>A0A8B2NKH9_9HYPH</name>
<dbReference type="SUPFAM" id="SSF52743">
    <property type="entry name" value="Subtilisin-like"/>
    <property type="match status" value="1"/>
</dbReference>
<reference evidence="8 9" key="1">
    <citation type="submission" date="2018-05" db="EMBL/GenBank/DDBJ databases">
        <title>Acuticoccus sediminis sp. nov., isolated from deep-sea sediment of Indian Ocean.</title>
        <authorList>
            <person name="Liu X."/>
            <person name="Lai Q."/>
            <person name="Du Y."/>
            <person name="Sun F."/>
            <person name="Zhang X."/>
            <person name="Wang S."/>
            <person name="Shao Z."/>
        </authorList>
    </citation>
    <scope>NUCLEOTIDE SEQUENCE [LARGE SCALE GENOMIC DNA]</scope>
    <source>
        <strain evidence="8 9">PTG4-2</strain>
    </source>
</reference>
<dbReference type="InterPro" id="IPR050131">
    <property type="entry name" value="Peptidase_S8_subtilisin-like"/>
</dbReference>
<sequence length="431" mass="43954">MATLIVIPRQRSAALAQAASLESADSLHSASLQEVQRLVAGTEFAGRPIMTERGLVPSGREDATETGAPALESARGAGAPRVLSALGVVLLENPSDETLGALSADAEIVPNIAIPAVTPVAEATEATCNPWHLDKINVQAARAQNLTGKGVRIGVLDTGVEASHQEFAGKNIQFAEFNAAGDLISTTPRDAGTHGTHVCGLAAGRTVGVAPDASLSVAAVLTTLNAQGRLTGFLAQIMAGLNWLAHSNFASAAVPISRCPMMNASLGGAGFNNYLLSSLQIIQSAPAAFLFAAIGNAGRSGVNNHGSPGNYQITCGIGATDINDDAADFSDWGIENGTGVVKPDMSAPGVDICSSVPGNTYGLKSGTSMATPIVAGAAALVVEKHPALARNPMGLHSRMLSLTDPAPAMKPTAFQSGFNKVGRGRLDLTNL</sequence>
<accession>A0A8B2NKH9</accession>
<feature type="active site" description="Charge relay system" evidence="5">
    <location>
        <position position="194"/>
    </location>
</feature>
<comment type="similarity">
    <text evidence="1 5 6">Belongs to the peptidase S8 family.</text>
</comment>
<keyword evidence="3 5" id="KW-0378">Hydrolase</keyword>
<evidence type="ECO:0000313" key="9">
    <source>
        <dbReference type="Proteomes" id="UP000249590"/>
    </source>
</evidence>
<feature type="active site" description="Charge relay system" evidence="5">
    <location>
        <position position="368"/>
    </location>
</feature>
<dbReference type="PANTHER" id="PTHR43806:SF11">
    <property type="entry name" value="CEREVISIN-RELATED"/>
    <property type="match status" value="1"/>
</dbReference>